<sequence>MENAPEPRIGDRERREVDERLRRAQDDGMITLAEYDERAQACYAARYRSELAPLTADLPDDGASPASTPTWAAPEPATVVAEPAWQDDTRTPARSGPRHGFRGLVIAAVIGVAAIVAPGVLSANQGAAVFGSKVVQVVPGQNDVKVGVLFGSTKVVVPDGTQATTSGTTIFGSTNCETACAPEPPGAPQVQVSGRGAFGSVQVLTATEYAQDQDRKNRDD</sequence>
<dbReference type="Pfam" id="PF08044">
    <property type="entry name" value="DUF1707"/>
    <property type="match status" value="1"/>
</dbReference>
<feature type="transmembrane region" description="Helical" evidence="2">
    <location>
        <begin position="100"/>
        <end position="121"/>
    </location>
</feature>
<comment type="caution">
    <text evidence="4">The sequence shown here is derived from an EMBL/GenBank/DDBJ whole genome shotgun (WGS) entry which is preliminary data.</text>
</comment>
<dbReference type="AlphaFoldDB" id="A0A7Y9DZY1"/>
<evidence type="ECO:0000313" key="4">
    <source>
        <dbReference type="EMBL" id="NYD38609.1"/>
    </source>
</evidence>
<dbReference type="Proteomes" id="UP000535890">
    <property type="component" value="Unassembled WGS sequence"/>
</dbReference>
<evidence type="ECO:0000256" key="1">
    <source>
        <dbReference type="SAM" id="MobiDB-lite"/>
    </source>
</evidence>
<keyword evidence="2" id="KW-0812">Transmembrane</keyword>
<gene>
    <name evidence="4" type="ORF">BJ983_004711</name>
</gene>
<accession>A0A7Y9DZY1</accession>
<reference evidence="4 5" key="1">
    <citation type="submission" date="2020-07" db="EMBL/GenBank/DDBJ databases">
        <title>Sequencing the genomes of 1000 actinobacteria strains.</title>
        <authorList>
            <person name="Klenk H.-P."/>
        </authorList>
    </citation>
    <scope>NUCLEOTIDE SEQUENCE [LARGE SCALE GENOMIC DNA]</scope>
    <source>
        <strain evidence="4 5">DSM 45772</strain>
    </source>
</reference>
<keyword evidence="2" id="KW-0472">Membrane</keyword>
<dbReference type="RefSeq" id="WP_179796028.1">
    <property type="nucleotide sequence ID" value="NZ_BAABHP010000027.1"/>
</dbReference>
<feature type="compositionally biased region" description="Basic and acidic residues" evidence="1">
    <location>
        <begin position="8"/>
        <end position="23"/>
    </location>
</feature>
<feature type="region of interest" description="Disordered" evidence="1">
    <location>
        <begin position="1"/>
        <end position="23"/>
    </location>
</feature>
<dbReference type="PANTHER" id="PTHR40763">
    <property type="entry name" value="MEMBRANE PROTEIN-RELATED"/>
    <property type="match status" value="1"/>
</dbReference>
<organism evidence="4 5">
    <name type="scientific">Actinomycetospora corticicola</name>
    <dbReference type="NCBI Taxonomy" id="663602"/>
    <lineage>
        <taxon>Bacteria</taxon>
        <taxon>Bacillati</taxon>
        <taxon>Actinomycetota</taxon>
        <taxon>Actinomycetes</taxon>
        <taxon>Pseudonocardiales</taxon>
        <taxon>Pseudonocardiaceae</taxon>
        <taxon>Actinomycetospora</taxon>
    </lineage>
</organism>
<dbReference type="InterPro" id="IPR012551">
    <property type="entry name" value="DUF1707_SHOCT-like"/>
</dbReference>
<proteinExistence type="predicted"/>
<evidence type="ECO:0000313" key="5">
    <source>
        <dbReference type="Proteomes" id="UP000535890"/>
    </source>
</evidence>
<evidence type="ECO:0000256" key="2">
    <source>
        <dbReference type="SAM" id="Phobius"/>
    </source>
</evidence>
<keyword evidence="2" id="KW-1133">Transmembrane helix</keyword>
<protein>
    <recommendedName>
        <fullName evidence="3">DUF1707 domain-containing protein</fullName>
    </recommendedName>
</protein>
<dbReference type="EMBL" id="JACCBN010000001">
    <property type="protein sequence ID" value="NYD38609.1"/>
    <property type="molecule type" value="Genomic_DNA"/>
</dbReference>
<name>A0A7Y9DZY1_9PSEU</name>
<keyword evidence="5" id="KW-1185">Reference proteome</keyword>
<evidence type="ECO:0000259" key="3">
    <source>
        <dbReference type="Pfam" id="PF08044"/>
    </source>
</evidence>
<dbReference type="PANTHER" id="PTHR40763:SF5">
    <property type="entry name" value="MEMBRANE PROTEIN"/>
    <property type="match status" value="1"/>
</dbReference>
<feature type="domain" description="DUF1707" evidence="3">
    <location>
        <begin position="8"/>
        <end position="59"/>
    </location>
</feature>